<evidence type="ECO:0000313" key="5">
    <source>
        <dbReference type="Proteomes" id="UP000814176"/>
    </source>
</evidence>
<gene>
    <name evidence="4" type="ORF">C8Q71DRAFT_704422</name>
</gene>
<dbReference type="RefSeq" id="XP_047780758.1">
    <property type="nucleotide sequence ID" value="XM_047920385.1"/>
</dbReference>
<evidence type="ECO:0000313" key="4">
    <source>
        <dbReference type="EMBL" id="KAH9839003.1"/>
    </source>
</evidence>
<feature type="domain" description="HAM1-like N-terminal" evidence="3">
    <location>
        <begin position="46"/>
        <end position="217"/>
    </location>
</feature>
<dbReference type="Pfam" id="PF19343">
    <property type="entry name" value="HAM1_N"/>
    <property type="match status" value="2"/>
</dbReference>
<name>A0ABQ8KLM7_9APHY</name>
<dbReference type="PANTHER" id="PTHR31138:SF1">
    <property type="entry name" value="PDZ DOMAIN-CONTAINING PROTEIN"/>
    <property type="match status" value="1"/>
</dbReference>
<reference evidence="4 5" key="1">
    <citation type="journal article" date="2021" name="Environ. Microbiol.">
        <title>Gene family expansions and transcriptome signatures uncover fungal adaptations to wood decay.</title>
        <authorList>
            <person name="Hage H."/>
            <person name="Miyauchi S."/>
            <person name="Viragh M."/>
            <person name="Drula E."/>
            <person name="Min B."/>
            <person name="Chaduli D."/>
            <person name="Navarro D."/>
            <person name="Favel A."/>
            <person name="Norest M."/>
            <person name="Lesage-Meessen L."/>
            <person name="Balint B."/>
            <person name="Merenyi Z."/>
            <person name="de Eugenio L."/>
            <person name="Morin E."/>
            <person name="Martinez A.T."/>
            <person name="Baldrian P."/>
            <person name="Stursova M."/>
            <person name="Martinez M.J."/>
            <person name="Novotny C."/>
            <person name="Magnuson J.K."/>
            <person name="Spatafora J.W."/>
            <person name="Maurice S."/>
            <person name="Pangilinan J."/>
            <person name="Andreopoulos W."/>
            <person name="LaButti K."/>
            <person name="Hundley H."/>
            <person name="Na H."/>
            <person name="Kuo A."/>
            <person name="Barry K."/>
            <person name="Lipzen A."/>
            <person name="Henrissat B."/>
            <person name="Riley R."/>
            <person name="Ahrendt S."/>
            <person name="Nagy L.G."/>
            <person name="Grigoriev I.V."/>
            <person name="Martin F."/>
            <person name="Rosso M.N."/>
        </authorList>
    </citation>
    <scope>NUCLEOTIDE SEQUENCE [LARGE SCALE GENOMIC DNA]</scope>
    <source>
        <strain evidence="4 5">CIRM-BRFM 1785</strain>
    </source>
</reference>
<feature type="compositionally biased region" description="Basic and acidic residues" evidence="1">
    <location>
        <begin position="12"/>
        <end position="30"/>
    </location>
</feature>
<feature type="region of interest" description="Disordered" evidence="1">
    <location>
        <begin position="12"/>
        <end position="35"/>
    </location>
</feature>
<dbReference type="Proteomes" id="UP000814176">
    <property type="component" value="Unassembled WGS sequence"/>
</dbReference>
<sequence>MGLCMSCCRRRPSPERDPLLPKHTPREPPHARGPLPMTQLARAADVLAAVKAGKLPSEEQLAHALQLLLRSTVLNPDSEVTDYGALSDIGREAITDVRRAVEAIIQFGLEKNVDDKIQDFLYQCRIMDSVPVRADIAVDADRMSEEVEQVAVQELPSADEARHDAEDILNSLRYLLRVTVTSRAFRALLSDVWLTAKDMLADVARDVSQIASQVQSTADEVEHSIRPTDSLGRTRGKARDAGDEDIQVANQDTLTGNLDRVQETVLARAREIIRRAHNDPSLHRALQTILVLLRKYASKAGRTSDALSDTELPTVTPVVWADPPLAGALDDLKVLLERTASGHSLDLVLHCLSLVATDVAHLPADVIHDDGGRRELGQYFGRLSAWLDNALSDSQYAFSSEGQQDASRLYASGRELIQRASESHAEWLDHTRSLMETLDAFVSAIQSDRTTQRLMQSFDALSADFSRLISVTAIEGPAQVRETRRTWRQQLQRDVLVWLVPRVLRVVKAIPMPRVEYTSPSLDAAVDALLVSASGAGTSASASLVPDHIRVANYSEIQVRVDDEGLSGARSRVPASGGASAYTRTRIHADGIRVAARDISYYAHYKGWRDLIGYEDQGLFSIDVGERQARGQGLSFDVELEFDGVFEDGRVASHTTVPETDTTSESKDSLFRVTDVKVDVPGLHFSIDRSKHWILNKMLLQPLAGPVVRTAASYVLSQQIRTALETLGRLGARVKRKADELSDAQRSGARDTSAPSLESYWQAILQEVGGPMSNEDRSSGEEGGSEHVETHTTATLKGVVHTTVTHPPPGASRSQMPDETVLAVGVAPQILLGKGGPVEGPSKDEYGTRDMAREALSEVQGRAEHVEGNLQEAVEATVQVREQVNEAAYSAQITERVEKGTMGWRSHVFDV</sequence>
<dbReference type="EMBL" id="JADCUA010000006">
    <property type="protein sequence ID" value="KAH9839003.1"/>
    <property type="molecule type" value="Genomic_DNA"/>
</dbReference>
<comment type="caution">
    <text evidence="4">The sequence shown here is derived from an EMBL/GenBank/DDBJ whole genome shotgun (WGS) entry which is preliminary data.</text>
</comment>
<feature type="region of interest" description="Disordered" evidence="1">
    <location>
        <begin position="770"/>
        <end position="816"/>
    </location>
</feature>
<dbReference type="InterPro" id="IPR027842">
    <property type="entry name" value="HAM1-like_C"/>
</dbReference>
<evidence type="ECO:0000259" key="3">
    <source>
        <dbReference type="Pfam" id="PF19343"/>
    </source>
</evidence>
<dbReference type="PANTHER" id="PTHR31138">
    <property type="entry name" value="CHROMOSOME 19, WHOLE GENOME SHOTGUN SEQUENCE"/>
    <property type="match status" value="1"/>
</dbReference>
<organism evidence="4 5">
    <name type="scientific">Rhodofomes roseus</name>
    <dbReference type="NCBI Taxonomy" id="34475"/>
    <lineage>
        <taxon>Eukaryota</taxon>
        <taxon>Fungi</taxon>
        <taxon>Dikarya</taxon>
        <taxon>Basidiomycota</taxon>
        <taxon>Agaricomycotina</taxon>
        <taxon>Agaricomycetes</taxon>
        <taxon>Polyporales</taxon>
        <taxon>Rhodofomes</taxon>
    </lineage>
</organism>
<feature type="domain" description="HAM1-like N-terminal" evidence="3">
    <location>
        <begin position="262"/>
        <end position="641"/>
    </location>
</feature>
<dbReference type="Pfam" id="PF14613">
    <property type="entry name" value="HAM1_C"/>
    <property type="match status" value="1"/>
</dbReference>
<feature type="region of interest" description="Disordered" evidence="1">
    <location>
        <begin position="737"/>
        <end position="756"/>
    </location>
</feature>
<feature type="compositionally biased region" description="Basic and acidic residues" evidence="1">
    <location>
        <begin position="774"/>
        <end position="790"/>
    </location>
</feature>
<keyword evidence="5" id="KW-1185">Reference proteome</keyword>
<feature type="domain" description="HAM1-like C-terminal" evidence="2">
    <location>
        <begin position="678"/>
        <end position="782"/>
    </location>
</feature>
<evidence type="ECO:0000259" key="2">
    <source>
        <dbReference type="Pfam" id="PF14613"/>
    </source>
</evidence>
<feature type="region of interest" description="Disordered" evidence="1">
    <location>
        <begin position="218"/>
        <end position="241"/>
    </location>
</feature>
<proteinExistence type="predicted"/>
<evidence type="ECO:0000256" key="1">
    <source>
        <dbReference type="SAM" id="MobiDB-lite"/>
    </source>
</evidence>
<accession>A0ABQ8KLM7</accession>
<dbReference type="GeneID" id="72001117"/>
<dbReference type="InterPro" id="IPR045967">
    <property type="entry name" value="HAM1-like_N"/>
</dbReference>
<protein>
    <submittedName>
        <fullName evidence="4">Uncharacterized protein</fullName>
    </submittedName>
</protein>